<name>A0A8K1LI78_9PASS</name>
<proteinExistence type="predicted"/>
<dbReference type="EMBL" id="SWJQ01000407">
    <property type="protein sequence ID" value="TRZ14807.1"/>
    <property type="molecule type" value="Genomic_DNA"/>
</dbReference>
<accession>A0A8K1LI78</accession>
<protein>
    <submittedName>
        <fullName evidence="1">Uncharacterized protein</fullName>
    </submittedName>
</protein>
<gene>
    <name evidence="1" type="ORF">HGM15179_012302</name>
</gene>
<evidence type="ECO:0000313" key="2">
    <source>
        <dbReference type="Proteomes" id="UP000796761"/>
    </source>
</evidence>
<dbReference type="AlphaFoldDB" id="A0A8K1LI78"/>
<comment type="caution">
    <text evidence="1">The sequence shown here is derived from an EMBL/GenBank/DDBJ whole genome shotgun (WGS) entry which is preliminary data.</text>
</comment>
<keyword evidence="2" id="KW-1185">Reference proteome</keyword>
<sequence>MDRDSCRYTGLVQAQCTLACNISSLWRMKLHPCSTLESLVTAPLGICEAKADLKSLQRQLSVGTEPGPDVSFELLLISAMELAKIADLFKVTKPVQIFSDLDGRQSSALVSSFMQQNSLMDKQQISTGVGEDQQGEGIWPRLETGKASIV</sequence>
<organism evidence="1 2">
    <name type="scientific">Zosterops borbonicus</name>
    <dbReference type="NCBI Taxonomy" id="364589"/>
    <lineage>
        <taxon>Eukaryota</taxon>
        <taxon>Metazoa</taxon>
        <taxon>Chordata</taxon>
        <taxon>Craniata</taxon>
        <taxon>Vertebrata</taxon>
        <taxon>Euteleostomi</taxon>
        <taxon>Archelosauria</taxon>
        <taxon>Archosauria</taxon>
        <taxon>Dinosauria</taxon>
        <taxon>Saurischia</taxon>
        <taxon>Theropoda</taxon>
        <taxon>Coelurosauria</taxon>
        <taxon>Aves</taxon>
        <taxon>Neognathae</taxon>
        <taxon>Neoaves</taxon>
        <taxon>Telluraves</taxon>
        <taxon>Australaves</taxon>
        <taxon>Passeriformes</taxon>
        <taxon>Sylvioidea</taxon>
        <taxon>Zosteropidae</taxon>
        <taxon>Zosterops</taxon>
    </lineage>
</organism>
<dbReference type="Proteomes" id="UP000796761">
    <property type="component" value="Unassembled WGS sequence"/>
</dbReference>
<reference evidence="1" key="1">
    <citation type="submission" date="2019-04" db="EMBL/GenBank/DDBJ databases">
        <title>Genome assembly of Zosterops borbonicus 15179.</title>
        <authorList>
            <person name="Leroy T."/>
            <person name="Anselmetti Y."/>
            <person name="Tilak M.-K."/>
            <person name="Nabholz B."/>
        </authorList>
    </citation>
    <scope>NUCLEOTIDE SEQUENCE</scope>
    <source>
        <strain evidence="1">HGM_15179</strain>
        <tissue evidence="1">Muscle</tissue>
    </source>
</reference>
<evidence type="ECO:0000313" key="1">
    <source>
        <dbReference type="EMBL" id="TRZ14807.1"/>
    </source>
</evidence>